<comment type="subcellular location">
    <subcellularLocation>
        <location evidence="1">Membrane</location>
        <topology evidence="1">Multi-pass membrane protein</topology>
    </subcellularLocation>
</comment>
<evidence type="ECO:0000256" key="3">
    <source>
        <dbReference type="ARBA" id="ARBA00023136"/>
    </source>
</evidence>
<dbReference type="RefSeq" id="XP_014679108.1">
    <property type="nucleotide sequence ID" value="XM_014823622.1"/>
</dbReference>
<keyword evidence="5" id="KW-1185">Reference proteome</keyword>
<feature type="transmembrane region" description="Helical" evidence="4">
    <location>
        <begin position="183"/>
        <end position="203"/>
    </location>
</feature>
<organism evidence="5 6">
    <name type="scientific">Priapulus caudatus</name>
    <name type="common">Priapulid worm</name>
    <dbReference type="NCBI Taxonomy" id="37621"/>
    <lineage>
        <taxon>Eukaryota</taxon>
        <taxon>Metazoa</taxon>
        <taxon>Ecdysozoa</taxon>
        <taxon>Scalidophora</taxon>
        <taxon>Priapulida</taxon>
        <taxon>Priapulimorpha</taxon>
        <taxon>Priapulimorphida</taxon>
        <taxon>Priapulidae</taxon>
        <taxon>Priapulus</taxon>
    </lineage>
</organism>
<evidence type="ECO:0000313" key="6">
    <source>
        <dbReference type="RefSeq" id="XP_014679108.1"/>
    </source>
</evidence>
<evidence type="ECO:0000256" key="4">
    <source>
        <dbReference type="SAM" id="Phobius"/>
    </source>
</evidence>
<evidence type="ECO:0000256" key="2">
    <source>
        <dbReference type="ARBA" id="ARBA00022692"/>
    </source>
</evidence>
<dbReference type="InterPro" id="IPR004835">
    <property type="entry name" value="Chitin_synth"/>
</dbReference>
<gene>
    <name evidence="6" type="primary">LOC106818956</name>
</gene>
<dbReference type="GeneID" id="106818956"/>
<feature type="transmembrane region" description="Helical" evidence="4">
    <location>
        <begin position="159"/>
        <end position="176"/>
    </location>
</feature>
<feature type="transmembrane region" description="Helical" evidence="4">
    <location>
        <begin position="51"/>
        <end position="76"/>
    </location>
</feature>
<feature type="transmembrane region" description="Helical" evidence="4">
    <location>
        <begin position="128"/>
        <end position="153"/>
    </location>
</feature>
<keyword evidence="3 4" id="KW-0472">Membrane</keyword>
<accession>A0ABM1F3T7</accession>
<sequence length="219" mass="24051">MTDYIGTKSVIRQVTAQMHELIRMRPNPCPSSIVNVGDDSRQLLSQKSNMWWFLLYQLLLLITGFLTPGIVIALIVEGMVVVQEMTGISSDMKSAVLIAVVAAGVPIIFFILICLSGSEKWQFRAAKALIALYIFLSFVAMMGAVGTLCYASTVTQSPFLLGGYIATCIIAVLLHPEDLNKETALLMFIYVIGVPSYFVVAHLPSGKMDDISGEHERAW</sequence>
<keyword evidence="2 4" id="KW-0812">Transmembrane</keyword>
<feature type="transmembrane region" description="Helical" evidence="4">
    <location>
        <begin position="96"/>
        <end position="116"/>
    </location>
</feature>
<name>A0ABM1F3T7_PRICU</name>
<reference evidence="6" key="1">
    <citation type="submission" date="2025-08" db="UniProtKB">
        <authorList>
            <consortium name="RefSeq"/>
        </authorList>
    </citation>
    <scope>IDENTIFICATION</scope>
</reference>
<protein>
    <submittedName>
        <fullName evidence="6">Uncharacterized protein LOC106818956</fullName>
    </submittedName>
</protein>
<dbReference type="Proteomes" id="UP000695022">
    <property type="component" value="Unplaced"/>
</dbReference>
<keyword evidence="4" id="KW-1133">Transmembrane helix</keyword>
<dbReference type="PANTHER" id="PTHR22914">
    <property type="entry name" value="CHITIN SYNTHASE"/>
    <property type="match status" value="1"/>
</dbReference>
<evidence type="ECO:0000313" key="5">
    <source>
        <dbReference type="Proteomes" id="UP000695022"/>
    </source>
</evidence>
<proteinExistence type="predicted"/>
<evidence type="ECO:0000256" key="1">
    <source>
        <dbReference type="ARBA" id="ARBA00004141"/>
    </source>
</evidence>
<dbReference type="PANTHER" id="PTHR22914:SF42">
    <property type="entry name" value="CHITIN SYNTHASE"/>
    <property type="match status" value="1"/>
</dbReference>